<keyword evidence="2" id="KW-0732">Signal</keyword>
<protein>
    <submittedName>
        <fullName evidence="4">Endo alpha-1,4 polygalactosaminidase</fullName>
    </submittedName>
</protein>
<feature type="compositionally biased region" description="Polar residues" evidence="1">
    <location>
        <begin position="58"/>
        <end position="70"/>
    </location>
</feature>
<name>A0ABN2WQR6_9MICO</name>
<feature type="region of interest" description="Disordered" evidence="1">
    <location>
        <begin position="27"/>
        <end position="70"/>
    </location>
</feature>
<evidence type="ECO:0000313" key="5">
    <source>
        <dbReference type="Proteomes" id="UP001500984"/>
    </source>
</evidence>
<proteinExistence type="predicted"/>
<organism evidence="4 5">
    <name type="scientific">Brevibacterium salitolerans</name>
    <dbReference type="NCBI Taxonomy" id="1403566"/>
    <lineage>
        <taxon>Bacteria</taxon>
        <taxon>Bacillati</taxon>
        <taxon>Actinomycetota</taxon>
        <taxon>Actinomycetes</taxon>
        <taxon>Micrococcales</taxon>
        <taxon>Brevibacteriaceae</taxon>
        <taxon>Brevibacterium</taxon>
    </lineage>
</organism>
<evidence type="ECO:0000259" key="3">
    <source>
        <dbReference type="Pfam" id="PF03537"/>
    </source>
</evidence>
<dbReference type="Proteomes" id="UP001500984">
    <property type="component" value="Unassembled WGS sequence"/>
</dbReference>
<dbReference type="PANTHER" id="PTHR35273">
    <property type="entry name" value="ALPHA-1,4 POLYGALACTOSAMINIDASE, PUTATIVE (AFU_ORTHOLOGUE AFUA_3G07890)-RELATED"/>
    <property type="match status" value="1"/>
</dbReference>
<evidence type="ECO:0000256" key="2">
    <source>
        <dbReference type="SAM" id="SignalP"/>
    </source>
</evidence>
<evidence type="ECO:0000313" key="4">
    <source>
        <dbReference type="EMBL" id="GAA2097237.1"/>
    </source>
</evidence>
<comment type="caution">
    <text evidence="4">The sequence shown here is derived from an EMBL/GenBank/DDBJ whole genome shotgun (WGS) entry which is preliminary data.</text>
</comment>
<keyword evidence="5" id="KW-1185">Reference proteome</keyword>
<accession>A0ABN2WQR6</accession>
<dbReference type="InterPro" id="IPR013785">
    <property type="entry name" value="Aldolase_TIM"/>
</dbReference>
<dbReference type="EMBL" id="BAAAPZ010000006">
    <property type="protein sequence ID" value="GAA2097237.1"/>
    <property type="molecule type" value="Genomic_DNA"/>
</dbReference>
<dbReference type="Gene3D" id="3.20.20.70">
    <property type="entry name" value="Aldolase class I"/>
    <property type="match status" value="1"/>
</dbReference>
<feature type="chain" id="PRO_5046766404" evidence="2">
    <location>
        <begin position="22"/>
        <end position="333"/>
    </location>
</feature>
<evidence type="ECO:0000256" key="1">
    <source>
        <dbReference type="SAM" id="MobiDB-lite"/>
    </source>
</evidence>
<dbReference type="PANTHER" id="PTHR35273:SF2">
    <property type="entry name" value="ALPHA-GALACTOSIDASE"/>
    <property type="match status" value="1"/>
</dbReference>
<sequence>MPTSVFALPATLVLLCGLTLAGCAAQPANAPQSLPSHSPQPAHAQSSDASGTAPEAGPSQTAASANTASVGTAPAPGAFALPPTTGVFDYQLGGAHPTADGRPLDVVVRDASAAPQPGAYSVCYVNAFQTQPDESAEWLARDEERLRRGSAPLLLRTPAGEPVRDPDWPDEYVLDPSAEEQRDGILEHLAPVITACADDGFDAVEFDNLDTWTRFPAISEAGAGALARSLTAQAHAAGMAAGQKNAAEVAATAQHDLGFDFAVTEECAVWDECRAYTDVYGEHVLQIEYPDALAEAGLTFAEACAAPGRAPLTLLRDRGLTPPGDEAHVYAAC</sequence>
<dbReference type="RefSeq" id="WP_344336922.1">
    <property type="nucleotide sequence ID" value="NZ_BAAAPZ010000006.1"/>
</dbReference>
<dbReference type="SUPFAM" id="SSF51445">
    <property type="entry name" value="(Trans)glycosidases"/>
    <property type="match status" value="1"/>
</dbReference>
<feature type="signal peptide" evidence="2">
    <location>
        <begin position="1"/>
        <end position="21"/>
    </location>
</feature>
<dbReference type="Pfam" id="PF03537">
    <property type="entry name" value="Glyco_hydro_114"/>
    <property type="match status" value="1"/>
</dbReference>
<dbReference type="InterPro" id="IPR004352">
    <property type="entry name" value="GH114_TIM-barrel"/>
</dbReference>
<feature type="domain" description="Glycoside-hydrolase family GH114 TIM-barrel" evidence="3">
    <location>
        <begin position="88"/>
        <end position="319"/>
    </location>
</feature>
<gene>
    <name evidence="4" type="ORF">GCM10009823_17820</name>
</gene>
<reference evidence="4 5" key="1">
    <citation type="journal article" date="2019" name="Int. J. Syst. Evol. Microbiol.">
        <title>The Global Catalogue of Microorganisms (GCM) 10K type strain sequencing project: providing services to taxonomists for standard genome sequencing and annotation.</title>
        <authorList>
            <consortium name="The Broad Institute Genomics Platform"/>
            <consortium name="The Broad Institute Genome Sequencing Center for Infectious Disease"/>
            <person name="Wu L."/>
            <person name="Ma J."/>
        </authorList>
    </citation>
    <scope>NUCLEOTIDE SEQUENCE [LARGE SCALE GENOMIC DNA]</scope>
    <source>
        <strain evidence="4 5">JCM 15900</strain>
    </source>
</reference>
<feature type="compositionally biased region" description="Polar residues" evidence="1">
    <location>
        <begin position="29"/>
        <end position="50"/>
    </location>
</feature>
<dbReference type="InterPro" id="IPR017853">
    <property type="entry name" value="GH"/>
</dbReference>